<dbReference type="PANTHER" id="PTHR43221">
    <property type="entry name" value="PROTEASE HTPX"/>
    <property type="match status" value="1"/>
</dbReference>
<dbReference type="GO" id="GO:0005886">
    <property type="term" value="C:plasma membrane"/>
    <property type="evidence" value="ECO:0007669"/>
    <property type="project" value="UniProtKB-SubCell"/>
</dbReference>
<evidence type="ECO:0000256" key="9">
    <source>
        <dbReference type="ARBA" id="ARBA00022989"/>
    </source>
</evidence>
<accession>A0A858QBR5</accession>
<evidence type="ECO:0000256" key="7">
    <source>
        <dbReference type="ARBA" id="ARBA00022801"/>
    </source>
</evidence>
<evidence type="ECO:0000256" key="2">
    <source>
        <dbReference type="ARBA" id="ARBA00009779"/>
    </source>
</evidence>
<sequence>MRILLFLLTNAAVLVLISIVFNVLGLGQLLAQQGVDLDLNSLLVFSAVIGMSGSFISLLMSKWMAKQSMGVFVIARPSNNTESWLVDTVARQARQLGLGMPEVGIFESPEPNAFATGASKNSSLVAVSTGLLQNMNPDEVEAVLGHEMSHVANGDMVTMGLLQGVVNTFVYFFATIAGHLVDRVLFRSDDDRGGYGPAYYITQMIAQIVLSILATMVVMWFSRWREFRADAGGASLAGRDKMIDALRALQRAQEPHDLPGQLAAFGISGGGGLSRLFMSHPPLEERIAALQNLR</sequence>
<evidence type="ECO:0000256" key="4">
    <source>
        <dbReference type="ARBA" id="ARBA00022670"/>
    </source>
</evidence>
<keyword evidence="9 12" id="KW-1133">Transmembrane helix</keyword>
<evidence type="ECO:0000259" key="13">
    <source>
        <dbReference type="Pfam" id="PF01435"/>
    </source>
</evidence>
<evidence type="ECO:0000256" key="8">
    <source>
        <dbReference type="ARBA" id="ARBA00022833"/>
    </source>
</evidence>
<dbReference type="AlphaFoldDB" id="A0A858QBR5"/>
<feature type="binding site" evidence="12">
    <location>
        <position position="150"/>
    </location>
    <ligand>
        <name>Zn(2+)</name>
        <dbReference type="ChEBI" id="CHEBI:29105"/>
        <note>catalytic</note>
    </ligand>
</feature>
<keyword evidence="7 12" id="KW-0378">Hydrolase</keyword>
<dbReference type="GO" id="GO:0004222">
    <property type="term" value="F:metalloendopeptidase activity"/>
    <property type="evidence" value="ECO:0007669"/>
    <property type="project" value="UniProtKB-UniRule"/>
</dbReference>
<keyword evidence="15" id="KW-1185">Reference proteome</keyword>
<evidence type="ECO:0000256" key="10">
    <source>
        <dbReference type="ARBA" id="ARBA00023049"/>
    </source>
</evidence>
<dbReference type="CDD" id="cd07335">
    <property type="entry name" value="M48B_HtpX_like"/>
    <property type="match status" value="1"/>
</dbReference>
<comment type="subcellular location">
    <subcellularLocation>
        <location evidence="1 12">Cell membrane</location>
        <topology evidence="1 12">Multi-pass membrane protein</topology>
    </subcellularLocation>
</comment>
<evidence type="ECO:0000256" key="1">
    <source>
        <dbReference type="ARBA" id="ARBA00004651"/>
    </source>
</evidence>
<dbReference type="EC" id="3.4.24.-" evidence="12"/>
<keyword evidence="10 12" id="KW-0482">Metalloprotease</keyword>
<dbReference type="Proteomes" id="UP000503004">
    <property type="component" value="Chromosome"/>
</dbReference>
<dbReference type="InterPro" id="IPR022919">
    <property type="entry name" value="Pept_M48_protease_HtpX"/>
</dbReference>
<evidence type="ECO:0000313" key="15">
    <source>
        <dbReference type="Proteomes" id="UP000503004"/>
    </source>
</evidence>
<dbReference type="RefSeq" id="WP_169604666.1">
    <property type="nucleotide sequence ID" value="NZ_CP046565.1"/>
</dbReference>
<name>A0A858QBR5_9GAMM</name>
<feature type="binding site" evidence="12">
    <location>
        <position position="146"/>
    </location>
    <ligand>
        <name>Zn(2+)</name>
        <dbReference type="ChEBI" id="CHEBI:29105"/>
        <note>catalytic</note>
    </ligand>
</feature>
<dbReference type="GO" id="GO:0008270">
    <property type="term" value="F:zinc ion binding"/>
    <property type="evidence" value="ECO:0007669"/>
    <property type="project" value="UniProtKB-UniRule"/>
</dbReference>
<dbReference type="HAMAP" id="MF_00188">
    <property type="entry name" value="Pept_M48_protease_HtpX"/>
    <property type="match status" value="1"/>
</dbReference>
<comment type="similarity">
    <text evidence="2 12">Belongs to the peptidase M48B family.</text>
</comment>
<feature type="binding site" evidence="12">
    <location>
        <position position="226"/>
    </location>
    <ligand>
        <name>Zn(2+)</name>
        <dbReference type="ChEBI" id="CHEBI:29105"/>
        <note>catalytic</note>
    </ligand>
</feature>
<evidence type="ECO:0000256" key="6">
    <source>
        <dbReference type="ARBA" id="ARBA00022723"/>
    </source>
</evidence>
<keyword evidence="8 12" id="KW-0862">Zinc</keyword>
<evidence type="ECO:0000256" key="12">
    <source>
        <dbReference type="HAMAP-Rule" id="MF_00188"/>
    </source>
</evidence>
<feature type="transmembrane region" description="Helical" evidence="12">
    <location>
        <begin position="156"/>
        <end position="178"/>
    </location>
</feature>
<dbReference type="NCBIfam" id="NF003965">
    <property type="entry name" value="PRK05457.1"/>
    <property type="match status" value="1"/>
</dbReference>
<keyword evidence="6 12" id="KW-0479">Metal-binding</keyword>
<dbReference type="KEGG" id="metu:GNH96_09605"/>
<organism evidence="14 15">
    <name type="scientific">Methylococcus geothermalis</name>
    <dbReference type="NCBI Taxonomy" id="2681310"/>
    <lineage>
        <taxon>Bacteria</taxon>
        <taxon>Pseudomonadati</taxon>
        <taxon>Pseudomonadota</taxon>
        <taxon>Gammaproteobacteria</taxon>
        <taxon>Methylococcales</taxon>
        <taxon>Methylococcaceae</taxon>
        <taxon>Methylococcus</taxon>
    </lineage>
</organism>
<keyword evidence="12" id="KW-0346">Stress response</keyword>
<feature type="transmembrane region" description="Helical" evidence="12">
    <location>
        <begin position="198"/>
        <end position="221"/>
    </location>
</feature>
<keyword evidence="11 12" id="KW-0472">Membrane</keyword>
<dbReference type="Gene3D" id="3.30.2010.10">
    <property type="entry name" value="Metalloproteases ('zincins'), catalytic domain"/>
    <property type="match status" value="1"/>
</dbReference>
<keyword evidence="3 12" id="KW-1003">Cell membrane</keyword>
<evidence type="ECO:0000256" key="11">
    <source>
        <dbReference type="ARBA" id="ARBA00023136"/>
    </source>
</evidence>
<dbReference type="InterPro" id="IPR001915">
    <property type="entry name" value="Peptidase_M48"/>
</dbReference>
<evidence type="ECO:0000256" key="5">
    <source>
        <dbReference type="ARBA" id="ARBA00022692"/>
    </source>
</evidence>
<comment type="cofactor">
    <cofactor evidence="12">
        <name>Zn(2+)</name>
        <dbReference type="ChEBI" id="CHEBI:29105"/>
    </cofactor>
    <text evidence="12">Binds 1 zinc ion per subunit.</text>
</comment>
<feature type="transmembrane region" description="Helical" evidence="12">
    <location>
        <begin position="41"/>
        <end position="60"/>
    </location>
</feature>
<reference evidence="15" key="1">
    <citation type="submission" date="2019-12" db="EMBL/GenBank/DDBJ databases">
        <authorList>
            <person name="Awala S.I."/>
            <person name="Rhee S.K."/>
        </authorList>
    </citation>
    <scope>NUCLEOTIDE SEQUENCE [LARGE SCALE GENOMIC DNA]</scope>
    <source>
        <strain evidence="15">IM1</strain>
    </source>
</reference>
<gene>
    <name evidence="12 14" type="primary">htpX</name>
    <name evidence="14" type="ORF">GNH96_09605</name>
</gene>
<dbReference type="GO" id="GO:0006508">
    <property type="term" value="P:proteolysis"/>
    <property type="evidence" value="ECO:0007669"/>
    <property type="project" value="UniProtKB-KW"/>
</dbReference>
<proteinExistence type="inferred from homology"/>
<protein>
    <recommendedName>
        <fullName evidence="12">Protease HtpX</fullName>
        <ecNumber evidence="12">3.4.24.-</ecNumber>
    </recommendedName>
    <alternativeName>
        <fullName evidence="12">Heat shock protein HtpX</fullName>
    </alternativeName>
</protein>
<feature type="active site" evidence="12">
    <location>
        <position position="147"/>
    </location>
</feature>
<dbReference type="PANTHER" id="PTHR43221:SF1">
    <property type="entry name" value="PROTEASE HTPX"/>
    <property type="match status" value="1"/>
</dbReference>
<dbReference type="EMBL" id="CP046565">
    <property type="protein sequence ID" value="QJD31392.1"/>
    <property type="molecule type" value="Genomic_DNA"/>
</dbReference>
<evidence type="ECO:0000256" key="3">
    <source>
        <dbReference type="ARBA" id="ARBA00022475"/>
    </source>
</evidence>
<feature type="domain" description="Peptidase M48" evidence="13">
    <location>
        <begin position="81"/>
        <end position="292"/>
    </location>
</feature>
<dbReference type="InterPro" id="IPR050083">
    <property type="entry name" value="HtpX_protease"/>
</dbReference>
<dbReference type="Pfam" id="PF01435">
    <property type="entry name" value="Peptidase_M48"/>
    <property type="match status" value="1"/>
</dbReference>
<keyword evidence="5 12" id="KW-0812">Transmembrane</keyword>
<evidence type="ECO:0000313" key="14">
    <source>
        <dbReference type="EMBL" id="QJD31392.1"/>
    </source>
</evidence>
<keyword evidence="4 12" id="KW-0645">Protease</keyword>